<dbReference type="RefSeq" id="WP_102965563.1">
    <property type="nucleotide sequence ID" value="NZ_JAPWHJ010000006.1"/>
</dbReference>
<feature type="transmembrane region" description="Helical" evidence="1">
    <location>
        <begin position="18"/>
        <end position="37"/>
    </location>
</feature>
<dbReference type="InterPro" id="IPR011846">
    <property type="entry name" value="Cyd_oper_YbgE"/>
</dbReference>
<comment type="caution">
    <text evidence="2">The sequence shown here is derived from an EMBL/GenBank/DDBJ whole genome shotgun (WGS) entry which is preliminary data.</text>
</comment>
<reference evidence="2 3" key="1">
    <citation type="submission" date="2018-01" db="EMBL/GenBank/DDBJ databases">
        <title>Draft genome sequences of six Vibrio diazotrophicus strains isolated from deep-sea sediments of the Baltic Sea.</title>
        <authorList>
            <person name="Castillo D."/>
            <person name="Vandieken V."/>
            <person name="Chiang O."/>
            <person name="Middelboe M."/>
        </authorList>
    </citation>
    <scope>NUCLEOTIDE SEQUENCE [LARGE SCALE GENOMIC DNA]</scope>
    <source>
        <strain evidence="2 3">60.27F</strain>
    </source>
</reference>
<gene>
    <name evidence="2" type="ORF">C1N32_04920</name>
</gene>
<organism evidence="2 3">
    <name type="scientific">Vibrio diazotrophicus</name>
    <dbReference type="NCBI Taxonomy" id="685"/>
    <lineage>
        <taxon>Bacteria</taxon>
        <taxon>Pseudomonadati</taxon>
        <taxon>Pseudomonadota</taxon>
        <taxon>Gammaproteobacteria</taxon>
        <taxon>Vibrionales</taxon>
        <taxon>Vibrionaceae</taxon>
        <taxon>Vibrio</taxon>
    </lineage>
</organism>
<protein>
    <submittedName>
        <fullName evidence="2">Cyd operon protein YbgE</fullName>
    </submittedName>
</protein>
<dbReference type="OrthoDB" id="5298003at2"/>
<keyword evidence="1" id="KW-0812">Transmembrane</keyword>
<evidence type="ECO:0000313" key="2">
    <source>
        <dbReference type="EMBL" id="PNI06343.1"/>
    </source>
</evidence>
<evidence type="ECO:0000313" key="3">
    <source>
        <dbReference type="Proteomes" id="UP000236449"/>
    </source>
</evidence>
<dbReference type="EMBL" id="POSK01000002">
    <property type="protein sequence ID" value="PNI06343.1"/>
    <property type="molecule type" value="Genomic_DNA"/>
</dbReference>
<evidence type="ECO:0000256" key="1">
    <source>
        <dbReference type="SAM" id="Phobius"/>
    </source>
</evidence>
<dbReference type="Proteomes" id="UP000236449">
    <property type="component" value="Unassembled WGS sequence"/>
</dbReference>
<proteinExistence type="predicted"/>
<accession>A0A2J8G2E4</accession>
<feature type="transmembrane region" description="Helical" evidence="1">
    <location>
        <begin position="76"/>
        <end position="100"/>
    </location>
</feature>
<name>A0A2J8G2E4_VIBDI</name>
<dbReference type="NCBIfam" id="TIGR02112">
    <property type="entry name" value="cyd_oper_ybgE"/>
    <property type="match status" value="1"/>
</dbReference>
<feature type="transmembrane region" description="Helical" evidence="1">
    <location>
        <begin position="49"/>
        <end position="70"/>
    </location>
</feature>
<sequence length="101" mass="11435">MNNLSTQVAKFHSPMDKALFKALSLVLGFYHLFSIMWNPESYADSIGGFNAIVAPLIIWAMCSSMVYGVGFKPRFWVWQLLFSPYISLPILIIFTGIRLLA</sequence>
<keyword evidence="1" id="KW-1133">Transmembrane helix</keyword>
<dbReference type="AlphaFoldDB" id="A0A2J8G2E4"/>
<keyword evidence="1" id="KW-0472">Membrane</keyword>
<dbReference type="Pfam" id="PF09600">
    <property type="entry name" value="Cyd_oper_YbgE"/>
    <property type="match status" value="1"/>
</dbReference>